<dbReference type="InterPro" id="IPR044861">
    <property type="entry name" value="IPNS-like_FE2OG_OXY"/>
</dbReference>
<evidence type="ECO:0000259" key="6">
    <source>
        <dbReference type="Pfam" id="PF14226"/>
    </source>
</evidence>
<dbReference type="PANTHER" id="PTHR10209:SF776">
    <property type="entry name" value="2OG-FE(II) OXYGENASE FAMILY OXIDOREDUCTASE"/>
    <property type="match status" value="1"/>
</dbReference>
<dbReference type="GO" id="GO:0050590">
    <property type="term" value="F:desacetoxyvindoline 4-hydroxylase activity"/>
    <property type="evidence" value="ECO:0007669"/>
    <property type="project" value="UniProtKB-EC"/>
</dbReference>
<evidence type="ECO:0000313" key="8">
    <source>
        <dbReference type="Proteomes" id="UP000238479"/>
    </source>
</evidence>
<keyword evidence="8" id="KW-1185">Reference proteome</keyword>
<dbReference type="Gramene" id="PRQ33527">
    <property type="protein sequence ID" value="PRQ33527"/>
    <property type="gene ID" value="RchiOBHm_Chr5g0058651"/>
</dbReference>
<feature type="domain" description="Non-haem dioxygenase N-terminal" evidence="6">
    <location>
        <begin position="3"/>
        <end position="55"/>
    </location>
</feature>
<name>A0A2P6QH87_ROSCH</name>
<keyword evidence="2" id="KW-0479">Metal-binding</keyword>
<dbReference type="EMBL" id="PDCK01000043">
    <property type="protein sequence ID" value="PRQ33527.1"/>
    <property type="molecule type" value="Genomic_DNA"/>
</dbReference>
<keyword evidence="4" id="KW-0408">Iron</keyword>
<proteinExistence type="inferred from homology"/>
<evidence type="ECO:0000256" key="3">
    <source>
        <dbReference type="ARBA" id="ARBA00023002"/>
    </source>
</evidence>
<dbReference type="InterPro" id="IPR027443">
    <property type="entry name" value="IPNS-like_sf"/>
</dbReference>
<reference evidence="7 8" key="1">
    <citation type="journal article" date="2018" name="Nat. Genet.">
        <title>The Rosa genome provides new insights in the design of modern roses.</title>
        <authorList>
            <person name="Bendahmane M."/>
        </authorList>
    </citation>
    <scope>NUCLEOTIDE SEQUENCE [LARGE SCALE GENOMIC DNA]</scope>
    <source>
        <strain evidence="8">cv. Old Blush</strain>
    </source>
</reference>
<dbReference type="Pfam" id="PF03171">
    <property type="entry name" value="2OG-FeII_Oxy"/>
    <property type="match status" value="1"/>
</dbReference>
<dbReference type="Gene3D" id="2.60.120.330">
    <property type="entry name" value="B-lactam Antibiotic, Isopenicillin N Synthase, Chain"/>
    <property type="match status" value="2"/>
</dbReference>
<keyword evidence="3 7" id="KW-0560">Oxidoreductase</keyword>
<evidence type="ECO:0000259" key="5">
    <source>
        <dbReference type="Pfam" id="PF03171"/>
    </source>
</evidence>
<dbReference type="Proteomes" id="UP000238479">
    <property type="component" value="Chromosome 5"/>
</dbReference>
<evidence type="ECO:0000256" key="1">
    <source>
        <dbReference type="ARBA" id="ARBA00008056"/>
    </source>
</evidence>
<accession>A0A2P6QH87</accession>
<evidence type="ECO:0000313" key="7">
    <source>
        <dbReference type="EMBL" id="PRQ33527.1"/>
    </source>
</evidence>
<dbReference type="AlphaFoldDB" id="A0A2P6QH87"/>
<dbReference type="SUPFAM" id="SSF51197">
    <property type="entry name" value="Clavaminate synthase-like"/>
    <property type="match status" value="1"/>
</dbReference>
<sequence length="147" mass="16523">MREVIDGVRPVADGVGLSKVVNHEIPKKVLEEMLQVMRGFHELPKEVKAEYYRNIAMQYSKHAHKLGVTLFELLSEGLGLKPDHLIGLDCANGHLTVGNYHPPCPELELTIGVGRHTGNTFFTMLLQDNVNALQVLYQNQWINVLLV</sequence>
<evidence type="ECO:0000256" key="2">
    <source>
        <dbReference type="ARBA" id="ARBA00022723"/>
    </source>
</evidence>
<dbReference type="GO" id="GO:0046872">
    <property type="term" value="F:metal ion binding"/>
    <property type="evidence" value="ECO:0007669"/>
    <property type="project" value="UniProtKB-KW"/>
</dbReference>
<dbReference type="PANTHER" id="PTHR10209">
    <property type="entry name" value="OXIDOREDUCTASE, 2OG-FE II OXYGENASE FAMILY PROTEIN"/>
    <property type="match status" value="1"/>
</dbReference>
<dbReference type="EC" id="1.14.11.20" evidence="7"/>
<organism evidence="7 8">
    <name type="scientific">Rosa chinensis</name>
    <name type="common">China rose</name>
    <dbReference type="NCBI Taxonomy" id="74649"/>
    <lineage>
        <taxon>Eukaryota</taxon>
        <taxon>Viridiplantae</taxon>
        <taxon>Streptophyta</taxon>
        <taxon>Embryophyta</taxon>
        <taxon>Tracheophyta</taxon>
        <taxon>Spermatophyta</taxon>
        <taxon>Magnoliopsida</taxon>
        <taxon>eudicotyledons</taxon>
        <taxon>Gunneridae</taxon>
        <taxon>Pentapetalae</taxon>
        <taxon>rosids</taxon>
        <taxon>fabids</taxon>
        <taxon>Rosales</taxon>
        <taxon>Rosaceae</taxon>
        <taxon>Rosoideae</taxon>
        <taxon>Rosoideae incertae sedis</taxon>
        <taxon>Rosa</taxon>
    </lineage>
</organism>
<comment type="similarity">
    <text evidence="1">Belongs to the iron/ascorbate-dependent oxidoreductase family.</text>
</comment>
<comment type="caution">
    <text evidence="7">The sequence shown here is derived from an EMBL/GenBank/DDBJ whole genome shotgun (WGS) entry which is preliminary data.</text>
</comment>
<evidence type="ECO:0000256" key="4">
    <source>
        <dbReference type="ARBA" id="ARBA00023004"/>
    </source>
</evidence>
<dbReference type="Pfam" id="PF14226">
    <property type="entry name" value="DIOX_N"/>
    <property type="match status" value="1"/>
</dbReference>
<dbReference type="InterPro" id="IPR026992">
    <property type="entry name" value="DIOX_N"/>
</dbReference>
<feature type="domain" description="Isopenicillin N synthase-like Fe(2+) 2OG dioxygenase" evidence="5">
    <location>
        <begin position="94"/>
        <end position="144"/>
    </location>
</feature>
<gene>
    <name evidence="7" type="ORF">RchiOBHm_Chr5g0058651</name>
</gene>
<protein>
    <submittedName>
        <fullName evidence="7">Putative deacetoxyvindoline 4-hydroxylase</fullName>
        <ecNumber evidence="7">1.14.11.20</ecNumber>
    </submittedName>
</protein>